<dbReference type="RefSeq" id="WP_316778984.1">
    <property type="nucleotide sequence ID" value="NZ_JASMWN010000014.1"/>
</dbReference>
<protein>
    <recommendedName>
        <fullName evidence="3">DUF1835 domain-containing protein</fullName>
    </recommendedName>
</protein>
<comment type="caution">
    <text evidence="1">The sequence shown here is derived from an EMBL/GenBank/DDBJ whole genome shotgun (WGS) entry which is preliminary data.</text>
</comment>
<dbReference type="EMBL" id="JASMWN010000014">
    <property type="protein sequence ID" value="MDU9005499.1"/>
    <property type="molecule type" value="Genomic_DNA"/>
</dbReference>
<sequence length="334" mass="37409">MKILNITNGDGAANIIKQSAVPGDVLPWRDPMHHGPFPAKLSLSELSVLRARYLVGPDADPTGAERDFQLRDRHLNASSSYDSIVLWFEHDLLDQLQILQILDWFSDTKLKDTTLDMICIDSFPGEPNFRGIGQLNAEQMASLLKVRRPVTKKMLDLAASGWAAFRSSDPHDLLAFLGGELSELPFLAAALRRHLEEFPDVATGLNRTETQLLRLVGEGVHNPEHLFLRNMDMETALFVGDWPTYRAIDALCNGGLVTCDPTPFSFPSLSENERHAFNAQRLSLTETGRRVLDCEQDAFSLMRRDGWLGGVELLASGTTWTWDKAAEQLLRREI</sequence>
<dbReference type="Proteomes" id="UP001255416">
    <property type="component" value="Unassembled WGS sequence"/>
</dbReference>
<evidence type="ECO:0000313" key="2">
    <source>
        <dbReference type="Proteomes" id="UP001255416"/>
    </source>
</evidence>
<proteinExistence type="predicted"/>
<accession>A0ABU3VH49</accession>
<organism evidence="1 2">
    <name type="scientific">Sedimentitalea todarodis</name>
    <dbReference type="NCBI Taxonomy" id="1631240"/>
    <lineage>
        <taxon>Bacteria</taxon>
        <taxon>Pseudomonadati</taxon>
        <taxon>Pseudomonadota</taxon>
        <taxon>Alphaproteobacteria</taxon>
        <taxon>Rhodobacterales</taxon>
        <taxon>Paracoccaceae</taxon>
        <taxon>Sedimentitalea</taxon>
    </lineage>
</organism>
<gene>
    <name evidence="1" type="ORF">QO231_16825</name>
</gene>
<name>A0ABU3VH49_9RHOB</name>
<keyword evidence="2" id="KW-1185">Reference proteome</keyword>
<evidence type="ECO:0008006" key="3">
    <source>
        <dbReference type="Google" id="ProtNLM"/>
    </source>
</evidence>
<evidence type="ECO:0000313" key="1">
    <source>
        <dbReference type="EMBL" id="MDU9005499.1"/>
    </source>
</evidence>
<reference evidence="2" key="1">
    <citation type="submission" date="2023-05" db="EMBL/GenBank/DDBJ databases">
        <title>Sedimentitalea sp. nov. JM2-8.</title>
        <authorList>
            <person name="Huang J."/>
        </authorList>
    </citation>
    <scope>NUCLEOTIDE SEQUENCE [LARGE SCALE GENOMIC DNA]</scope>
    <source>
        <strain evidence="2">KHS03</strain>
    </source>
</reference>